<dbReference type="GO" id="GO:0042254">
    <property type="term" value="P:ribosome biogenesis"/>
    <property type="evidence" value="ECO:0007669"/>
    <property type="project" value="UniProtKB-KW"/>
</dbReference>
<feature type="domain" description="GTPase Der C-terminal KH-domain-like" evidence="11">
    <location>
        <begin position="359"/>
        <end position="439"/>
    </location>
</feature>
<evidence type="ECO:0000256" key="9">
    <source>
        <dbReference type="RuleBase" id="RU004481"/>
    </source>
</evidence>
<comment type="similarity">
    <text evidence="1 8 9">Belongs to the TRAFAC class TrmE-Era-EngA-EngB-Septin-like GTPase superfamily. EngA (Der) GTPase family.</text>
</comment>
<dbReference type="GO" id="GO:0005525">
    <property type="term" value="F:GTP binding"/>
    <property type="evidence" value="ECO:0007669"/>
    <property type="project" value="UniProtKB-UniRule"/>
</dbReference>
<dbReference type="InterPro" id="IPR032859">
    <property type="entry name" value="KH_dom-like"/>
</dbReference>
<dbReference type="PRINTS" id="PR00326">
    <property type="entry name" value="GTP1OBG"/>
</dbReference>
<dbReference type="PIRSF" id="PIRSF006485">
    <property type="entry name" value="GTP-binding_EngA"/>
    <property type="match status" value="1"/>
</dbReference>
<evidence type="ECO:0000256" key="4">
    <source>
        <dbReference type="ARBA" id="ARBA00022737"/>
    </source>
</evidence>
<evidence type="ECO:0000259" key="11">
    <source>
        <dbReference type="Pfam" id="PF14714"/>
    </source>
</evidence>
<name>A0A7C2NYM7_9PLAN</name>
<dbReference type="CDD" id="cd01895">
    <property type="entry name" value="EngA2"/>
    <property type="match status" value="1"/>
</dbReference>
<evidence type="ECO:0000313" key="12">
    <source>
        <dbReference type="EMBL" id="HEN13892.1"/>
    </source>
</evidence>
<evidence type="ECO:0000256" key="8">
    <source>
        <dbReference type="HAMAP-Rule" id="MF_00195"/>
    </source>
</evidence>
<proteinExistence type="inferred from homology"/>
<organism evidence="12">
    <name type="scientific">Schlesneria paludicola</name>
    <dbReference type="NCBI Taxonomy" id="360056"/>
    <lineage>
        <taxon>Bacteria</taxon>
        <taxon>Pseudomonadati</taxon>
        <taxon>Planctomycetota</taxon>
        <taxon>Planctomycetia</taxon>
        <taxon>Planctomycetales</taxon>
        <taxon>Planctomycetaceae</taxon>
        <taxon>Schlesneria</taxon>
    </lineage>
</organism>
<dbReference type="InterPro" id="IPR006073">
    <property type="entry name" value="GTP-bd"/>
</dbReference>
<evidence type="ECO:0000259" key="10">
    <source>
        <dbReference type="Pfam" id="PF01926"/>
    </source>
</evidence>
<feature type="binding site" evidence="8">
    <location>
        <begin position="302"/>
        <end position="305"/>
    </location>
    <ligand>
        <name>GTP</name>
        <dbReference type="ChEBI" id="CHEBI:37565"/>
        <label>2</label>
    </ligand>
</feature>
<dbReference type="Gene3D" id="3.40.50.300">
    <property type="entry name" value="P-loop containing nucleotide triphosphate hydrolases"/>
    <property type="match status" value="2"/>
</dbReference>
<dbReference type="InterPro" id="IPR005225">
    <property type="entry name" value="Small_GTP-bd"/>
</dbReference>
<feature type="domain" description="G" evidence="10">
    <location>
        <begin position="5"/>
        <end position="121"/>
    </location>
</feature>
<gene>
    <name evidence="8 12" type="primary">der</name>
    <name evidence="12" type="ORF">ENQ76_00280</name>
</gene>
<dbReference type="Gene3D" id="3.30.300.20">
    <property type="match status" value="1"/>
</dbReference>
<feature type="binding site" evidence="8">
    <location>
        <begin position="190"/>
        <end position="197"/>
    </location>
    <ligand>
        <name>GTP</name>
        <dbReference type="ChEBI" id="CHEBI:37565"/>
        <label>2</label>
    </ligand>
</feature>
<dbReference type="FunFam" id="3.30.300.20:FF:000004">
    <property type="entry name" value="GTPase Der"/>
    <property type="match status" value="1"/>
</dbReference>
<keyword evidence="3 8" id="KW-0690">Ribosome biogenesis</keyword>
<keyword evidence="4 9" id="KW-0677">Repeat</keyword>
<evidence type="ECO:0000256" key="2">
    <source>
        <dbReference type="ARBA" id="ARBA00020953"/>
    </source>
</evidence>
<accession>A0A7C2NYM7</accession>
<protein>
    <recommendedName>
        <fullName evidence="2 8">GTPase Der</fullName>
    </recommendedName>
    <alternativeName>
        <fullName evidence="7 8">GTP-binding protein EngA</fullName>
    </alternativeName>
</protein>
<keyword evidence="5 8" id="KW-0547">Nucleotide-binding</keyword>
<keyword evidence="6 8" id="KW-0342">GTP-binding</keyword>
<reference evidence="12" key="1">
    <citation type="journal article" date="2020" name="mSystems">
        <title>Genome- and Community-Level Interaction Insights into Carbon Utilization and Element Cycling Functions of Hydrothermarchaeota in Hydrothermal Sediment.</title>
        <authorList>
            <person name="Zhou Z."/>
            <person name="Liu Y."/>
            <person name="Xu W."/>
            <person name="Pan J."/>
            <person name="Luo Z.H."/>
            <person name="Li M."/>
        </authorList>
    </citation>
    <scope>NUCLEOTIDE SEQUENCE [LARGE SCALE GENOMIC DNA]</scope>
    <source>
        <strain evidence="12">SpSt-339</strain>
    </source>
</reference>
<dbReference type="InterPro" id="IPR015946">
    <property type="entry name" value="KH_dom-like_a/b"/>
</dbReference>
<feature type="domain" description="G" evidence="10">
    <location>
        <begin position="186"/>
        <end position="303"/>
    </location>
</feature>
<sequence>MSVPQVAIVGRPNVGKSSLLNWLAHKRVSVVDPMAGVTRDRVTYLMHHGGRYFELVDTGGIGIVDVSELTAEIDHQIQIAIDTADLIVFVVEGPAGITPLDRQVSQRLRKIDKPKLLVVNKCDSPKLDNEVAEFYKLFDGPLLTTSVKGNRNEAQLLDAIVEHLPPPDENEATAGEQLEAEPELKLAIVGRRNVGKSTFINQLAETERMIVSEIPGTTRDSVDVRFELDGKAFIAIDTPGVRKRKSLANDVEWYGLARAKRSIRRANVVLMFFDCTDKISRVDKQLVSEIRDECKPCIFVVNKWDLAQGTDTEAWAEYLFETFADMRYVPVAVITGRTGKNVKQLINLAQSIYKQSRFRVPTGELNRLVKAAVKNWPPPMRQNRTARILFATQVSTEPPTIVLKVNDAILFDESWKRYLLGVLREELPFKEVPIRLYFRSRDDQSPIKAAREEADVLAKIEAEETTSPEGEWDDE</sequence>
<feature type="binding site" evidence="8">
    <location>
        <begin position="10"/>
        <end position="17"/>
    </location>
    <ligand>
        <name>GTP</name>
        <dbReference type="ChEBI" id="CHEBI:37565"/>
        <label>1</label>
    </ligand>
</feature>
<dbReference type="PANTHER" id="PTHR43834">
    <property type="entry name" value="GTPASE DER"/>
    <property type="match status" value="1"/>
</dbReference>
<dbReference type="PANTHER" id="PTHR43834:SF6">
    <property type="entry name" value="GTPASE DER"/>
    <property type="match status" value="1"/>
</dbReference>
<dbReference type="NCBIfam" id="TIGR03594">
    <property type="entry name" value="GTPase_EngA"/>
    <property type="match status" value="1"/>
</dbReference>
<dbReference type="CDD" id="cd01894">
    <property type="entry name" value="EngA1"/>
    <property type="match status" value="1"/>
</dbReference>
<dbReference type="InterPro" id="IPR027417">
    <property type="entry name" value="P-loop_NTPase"/>
</dbReference>
<dbReference type="FunFam" id="3.40.50.300:FF:000494">
    <property type="entry name" value="tRNA modification GTPase MnmE"/>
    <property type="match status" value="1"/>
</dbReference>
<comment type="function">
    <text evidence="8 9">GTPase that plays an essential role in the late steps of ribosome biogenesis.</text>
</comment>
<evidence type="ECO:0000256" key="5">
    <source>
        <dbReference type="ARBA" id="ARBA00022741"/>
    </source>
</evidence>
<evidence type="ECO:0000256" key="6">
    <source>
        <dbReference type="ARBA" id="ARBA00023134"/>
    </source>
</evidence>
<dbReference type="SUPFAM" id="SSF52540">
    <property type="entry name" value="P-loop containing nucleoside triphosphate hydrolases"/>
    <property type="match status" value="2"/>
</dbReference>
<feature type="binding site" evidence="8">
    <location>
        <begin position="237"/>
        <end position="241"/>
    </location>
    <ligand>
        <name>GTP</name>
        <dbReference type="ChEBI" id="CHEBI:37565"/>
        <label>2</label>
    </ligand>
</feature>
<comment type="caution">
    <text evidence="12">The sequence shown here is derived from an EMBL/GenBank/DDBJ whole genome shotgun (WGS) entry which is preliminary data.</text>
</comment>
<feature type="binding site" evidence="8">
    <location>
        <begin position="57"/>
        <end position="61"/>
    </location>
    <ligand>
        <name>GTP</name>
        <dbReference type="ChEBI" id="CHEBI:37565"/>
        <label>1</label>
    </ligand>
</feature>
<dbReference type="EMBL" id="DSOK01000008">
    <property type="protein sequence ID" value="HEN13892.1"/>
    <property type="molecule type" value="Genomic_DNA"/>
</dbReference>
<evidence type="ECO:0000256" key="1">
    <source>
        <dbReference type="ARBA" id="ARBA00008279"/>
    </source>
</evidence>
<comment type="subunit">
    <text evidence="8">Associates with the 50S ribosomal subunit.</text>
</comment>
<dbReference type="InterPro" id="IPR016484">
    <property type="entry name" value="GTPase_Der"/>
</dbReference>
<dbReference type="GO" id="GO:0043022">
    <property type="term" value="F:ribosome binding"/>
    <property type="evidence" value="ECO:0007669"/>
    <property type="project" value="TreeGrafter"/>
</dbReference>
<evidence type="ECO:0000256" key="7">
    <source>
        <dbReference type="ARBA" id="ARBA00032345"/>
    </source>
</evidence>
<dbReference type="Pfam" id="PF14714">
    <property type="entry name" value="KH_dom-like"/>
    <property type="match status" value="1"/>
</dbReference>
<dbReference type="NCBIfam" id="TIGR00231">
    <property type="entry name" value="small_GTP"/>
    <property type="match status" value="2"/>
</dbReference>
<dbReference type="Pfam" id="PF01926">
    <property type="entry name" value="MMR_HSR1"/>
    <property type="match status" value="2"/>
</dbReference>
<dbReference type="AlphaFoldDB" id="A0A7C2NYM7"/>
<dbReference type="HAMAP" id="MF_00195">
    <property type="entry name" value="GTPase_Der"/>
    <property type="match status" value="1"/>
</dbReference>
<evidence type="ECO:0000256" key="3">
    <source>
        <dbReference type="ARBA" id="ARBA00022517"/>
    </source>
</evidence>
<feature type="binding site" evidence="8">
    <location>
        <begin position="120"/>
        <end position="123"/>
    </location>
    <ligand>
        <name>GTP</name>
        <dbReference type="ChEBI" id="CHEBI:37565"/>
        <label>1</label>
    </ligand>
</feature>